<comment type="catalytic activity">
    <reaction evidence="7">
        <text>tRNA(Asx) + L-aspartate + ATP = L-aspartyl-tRNA(Asx) + AMP + diphosphate</text>
        <dbReference type="Rhea" id="RHEA:18349"/>
        <dbReference type="Rhea" id="RHEA-COMP:9710"/>
        <dbReference type="Rhea" id="RHEA-COMP:9711"/>
        <dbReference type="ChEBI" id="CHEBI:29991"/>
        <dbReference type="ChEBI" id="CHEBI:30616"/>
        <dbReference type="ChEBI" id="CHEBI:33019"/>
        <dbReference type="ChEBI" id="CHEBI:78442"/>
        <dbReference type="ChEBI" id="CHEBI:78516"/>
        <dbReference type="ChEBI" id="CHEBI:456215"/>
        <dbReference type="EC" id="6.1.1.23"/>
    </reaction>
</comment>
<dbReference type="GO" id="GO:0140096">
    <property type="term" value="F:catalytic activity, acting on a protein"/>
    <property type="evidence" value="ECO:0007669"/>
    <property type="project" value="UniProtKB-ARBA"/>
</dbReference>
<dbReference type="InterPro" id="IPR047090">
    <property type="entry name" value="AspRS_core"/>
</dbReference>
<feature type="binding site" evidence="7">
    <location>
        <begin position="221"/>
        <end position="223"/>
    </location>
    <ligand>
        <name>ATP</name>
        <dbReference type="ChEBI" id="CHEBI:30616"/>
    </ligand>
</feature>
<gene>
    <name evidence="7 9" type="primary">aspS</name>
    <name evidence="9" type="ORF">D5R97_10565</name>
</gene>
<dbReference type="PROSITE" id="PS50862">
    <property type="entry name" value="AA_TRNA_LIGASE_II"/>
    <property type="match status" value="1"/>
</dbReference>
<dbReference type="Pfam" id="PF02938">
    <property type="entry name" value="GAD"/>
    <property type="match status" value="1"/>
</dbReference>
<dbReference type="GO" id="GO:0006422">
    <property type="term" value="P:aspartyl-tRNA aminoacylation"/>
    <property type="evidence" value="ECO:0007669"/>
    <property type="project" value="UniProtKB-UniRule"/>
</dbReference>
<dbReference type="HAMAP" id="MF_00044">
    <property type="entry name" value="Asp_tRNA_synth_type1"/>
    <property type="match status" value="1"/>
</dbReference>
<evidence type="ECO:0000256" key="1">
    <source>
        <dbReference type="ARBA" id="ARBA00006303"/>
    </source>
</evidence>
<organism evidence="9 10">
    <name type="scientific">Candidatus Syntrophonatronum acetioxidans</name>
    <dbReference type="NCBI Taxonomy" id="1795816"/>
    <lineage>
        <taxon>Bacteria</taxon>
        <taxon>Bacillati</taxon>
        <taxon>Bacillota</taxon>
        <taxon>Clostridia</taxon>
        <taxon>Eubacteriales</taxon>
        <taxon>Syntrophomonadaceae</taxon>
        <taxon>Candidatus Syntrophonatronum</taxon>
    </lineage>
</organism>
<comment type="subcellular location">
    <subcellularLocation>
        <location evidence="7">Cytoplasm</location>
    </subcellularLocation>
</comment>
<dbReference type="GO" id="GO:0003676">
    <property type="term" value="F:nucleic acid binding"/>
    <property type="evidence" value="ECO:0007669"/>
    <property type="project" value="InterPro"/>
</dbReference>
<dbReference type="CDD" id="cd04317">
    <property type="entry name" value="EcAspRS_like_N"/>
    <property type="match status" value="1"/>
</dbReference>
<dbReference type="InterPro" id="IPR006195">
    <property type="entry name" value="aa-tRNA-synth_II"/>
</dbReference>
<dbReference type="GO" id="GO:0005737">
    <property type="term" value="C:cytoplasm"/>
    <property type="evidence" value="ECO:0007669"/>
    <property type="project" value="UniProtKB-SubCell"/>
</dbReference>
<comment type="function">
    <text evidence="7">Aspartyl-tRNA synthetase with relaxed tRNA specificity since it is able to aspartylate not only its cognate tRNA(Asp) but also tRNA(Asn). Reaction proceeds in two steps: L-aspartate is first activated by ATP to form Asp-AMP and then transferred to the acceptor end of tRNA(Asp/Asn).</text>
</comment>
<evidence type="ECO:0000259" key="8">
    <source>
        <dbReference type="PROSITE" id="PS50862"/>
    </source>
</evidence>
<dbReference type="SUPFAM" id="SSF55261">
    <property type="entry name" value="GAD domain-like"/>
    <property type="match status" value="1"/>
</dbReference>
<keyword evidence="3 7" id="KW-0547">Nucleotide-binding</keyword>
<evidence type="ECO:0000256" key="2">
    <source>
        <dbReference type="ARBA" id="ARBA00022598"/>
    </source>
</evidence>
<evidence type="ECO:0000256" key="6">
    <source>
        <dbReference type="ARBA" id="ARBA00023146"/>
    </source>
</evidence>
<feature type="region of interest" description="Aspartate" evidence="7">
    <location>
        <begin position="199"/>
        <end position="202"/>
    </location>
</feature>
<reference evidence="9 10" key="1">
    <citation type="submission" date="2018-08" db="EMBL/GenBank/DDBJ databases">
        <title>The metabolism and importance of syntrophic acetate oxidation coupled to methane or sulfide production in haloalkaline environments.</title>
        <authorList>
            <person name="Timmers P.H.A."/>
            <person name="Vavourakis C.D."/>
            <person name="Sorokin D.Y."/>
            <person name="Sinninghe Damste J.S."/>
            <person name="Muyzer G."/>
            <person name="Stams A.J.M."/>
            <person name="Plugge C.M."/>
        </authorList>
    </citation>
    <scope>NUCLEOTIDE SEQUENCE [LARGE SCALE GENOMIC DNA]</scope>
    <source>
        <strain evidence="9">MSAO_Bac1</strain>
    </source>
</reference>
<dbReference type="PANTHER" id="PTHR22594:SF5">
    <property type="entry name" value="ASPARTATE--TRNA LIGASE, MITOCHONDRIAL"/>
    <property type="match status" value="1"/>
</dbReference>
<dbReference type="Pfam" id="PF01336">
    <property type="entry name" value="tRNA_anti-codon"/>
    <property type="match status" value="1"/>
</dbReference>
<feature type="binding site" evidence="7">
    <location>
        <begin position="533"/>
        <end position="536"/>
    </location>
    <ligand>
        <name>ATP</name>
        <dbReference type="ChEBI" id="CHEBI:30616"/>
    </ligand>
</feature>
<dbReference type="NCBIfam" id="TIGR00459">
    <property type="entry name" value="aspS_bact"/>
    <property type="match status" value="1"/>
</dbReference>
<feature type="binding site" evidence="7">
    <location>
        <position position="488"/>
    </location>
    <ligand>
        <name>L-aspartate</name>
        <dbReference type="ChEBI" id="CHEBI:29991"/>
    </ligand>
</feature>
<name>A0A424Y914_9FIRM</name>
<evidence type="ECO:0000256" key="4">
    <source>
        <dbReference type="ARBA" id="ARBA00022840"/>
    </source>
</evidence>
<dbReference type="InterPro" id="IPR004364">
    <property type="entry name" value="Aa-tRNA-synt_II"/>
</dbReference>
<dbReference type="SUPFAM" id="SSF50249">
    <property type="entry name" value="Nucleic acid-binding proteins"/>
    <property type="match status" value="1"/>
</dbReference>
<feature type="domain" description="Aminoacyl-transfer RNA synthetases class-II family profile" evidence="8">
    <location>
        <begin position="144"/>
        <end position="552"/>
    </location>
</feature>
<keyword evidence="2 7" id="KW-0436">Ligase</keyword>
<evidence type="ECO:0000313" key="10">
    <source>
        <dbReference type="Proteomes" id="UP000285138"/>
    </source>
</evidence>
<dbReference type="GO" id="GO:0004815">
    <property type="term" value="F:aspartate-tRNA ligase activity"/>
    <property type="evidence" value="ECO:0007669"/>
    <property type="project" value="UniProtKB-UniRule"/>
</dbReference>
<dbReference type="Gene3D" id="3.30.1360.30">
    <property type="entry name" value="GAD-like domain"/>
    <property type="match status" value="1"/>
</dbReference>
<dbReference type="AlphaFoldDB" id="A0A424Y914"/>
<keyword evidence="4 7" id="KW-0067">ATP-binding</keyword>
<dbReference type="InterPro" id="IPR004115">
    <property type="entry name" value="GAD-like_sf"/>
</dbReference>
<feature type="site" description="Important for tRNA non-discrimination" evidence="7">
    <location>
        <position position="31"/>
    </location>
</feature>
<dbReference type="InterPro" id="IPR004365">
    <property type="entry name" value="NA-bd_OB_tRNA"/>
</dbReference>
<feature type="binding site" evidence="7">
    <location>
        <position position="175"/>
    </location>
    <ligand>
        <name>L-aspartate</name>
        <dbReference type="ChEBI" id="CHEBI:29991"/>
    </ligand>
</feature>
<dbReference type="InterPro" id="IPR004524">
    <property type="entry name" value="Asp-tRNA-ligase_1"/>
</dbReference>
<feature type="binding site" evidence="7">
    <location>
        <position position="221"/>
    </location>
    <ligand>
        <name>L-aspartate</name>
        <dbReference type="ChEBI" id="CHEBI:29991"/>
    </ligand>
</feature>
<comment type="subunit">
    <text evidence="7">Homodimer.</text>
</comment>
<sequence length="596" mass="68643">MKRTHNCGILKVNQVGERVGLQGWVQTRRDHGGVIFIDLRDRTGVIQLVFNYEDNREVFNLAEGVRSEYVLAVEGYVVSRSPETVNPKITTGEIEVMIDYLEILNPSKTPPFYIEDGIDVDENVRLRYRYLDLRRPEMQEKLYLRHKIIKKMRDFLEEEGFWEVETPVLTRSTPEGARDYLVPSRVKPGSFYALPQSPQLFKQLLMVSGMERYFQIARCFRDEDLRADRQPEFTQLDMEMSFIYDEDIMNIIERLLSCLYKEVTGESIKLPFRRMPYREALDRYGTDKPDLRFGLELQDISDLVKDSQFKVFNSVLAGGGVVKGINIKGARFSRKEVDDLTDLSMKLGAKGLAWFMVESQGLKSPINKFFEEEKLEKISQRMGAREGDLLIFVADAKEKAEEVLGEMRSHLAEKMQLIPEGENIFLWVTEFPLLSYNREEKRYDSNHHPFTSPQLEDEKLLEEDPLQVRAQAYDLVLNGVEIGGGSVRIHRRELQEKILGLLGFNPEEAQEKFGFLLKAFEYGTPPHGGIALGLDRLIMLMTKSRSIREVIPFPKTASGSCLLTDAPAPVALSQLEELYLRLELPENEGLEEEKDE</sequence>
<keyword evidence="5 7" id="KW-0648">Protein biosynthesis</keyword>
<dbReference type="EMBL" id="QZAA01000299">
    <property type="protein sequence ID" value="RQD72730.1"/>
    <property type="molecule type" value="Genomic_DNA"/>
</dbReference>
<proteinExistence type="inferred from homology"/>
<dbReference type="PRINTS" id="PR01042">
    <property type="entry name" value="TRNASYNTHASP"/>
</dbReference>
<protein>
    <recommendedName>
        <fullName evidence="7">Aspartate--tRNA(Asp/Asn) ligase</fullName>
        <ecNumber evidence="7">6.1.1.23</ecNumber>
    </recommendedName>
    <alternativeName>
        <fullName evidence="7">Aspartyl-tRNA synthetase</fullName>
        <shortName evidence="7">AspRS</shortName>
    </alternativeName>
    <alternativeName>
        <fullName evidence="7">Non-discriminating aspartyl-tRNA synthetase</fullName>
        <shortName evidence="7">ND-AspRS</shortName>
    </alternativeName>
</protein>
<dbReference type="PANTHER" id="PTHR22594">
    <property type="entry name" value="ASPARTYL/LYSYL-TRNA SYNTHETASE"/>
    <property type="match status" value="1"/>
</dbReference>
<dbReference type="InterPro" id="IPR045864">
    <property type="entry name" value="aa-tRNA-synth_II/BPL/LPL"/>
</dbReference>
<evidence type="ECO:0000256" key="5">
    <source>
        <dbReference type="ARBA" id="ARBA00022917"/>
    </source>
</evidence>
<dbReference type="InterPro" id="IPR047089">
    <property type="entry name" value="Asp-tRNA-ligase_1_N"/>
</dbReference>
<comment type="caution">
    <text evidence="9">The sequence shown here is derived from an EMBL/GenBank/DDBJ whole genome shotgun (WGS) entry which is preliminary data.</text>
</comment>
<evidence type="ECO:0000256" key="7">
    <source>
        <dbReference type="HAMAP-Rule" id="MF_00044"/>
    </source>
</evidence>
<dbReference type="Proteomes" id="UP000285138">
    <property type="component" value="Unassembled WGS sequence"/>
</dbReference>
<dbReference type="GO" id="GO:0005524">
    <property type="term" value="F:ATP binding"/>
    <property type="evidence" value="ECO:0007669"/>
    <property type="project" value="UniProtKB-UniRule"/>
</dbReference>
<evidence type="ECO:0000256" key="3">
    <source>
        <dbReference type="ARBA" id="ARBA00022741"/>
    </source>
</evidence>
<comment type="similarity">
    <text evidence="1 7">Belongs to the class-II aminoacyl-tRNA synthetase family. Type 1 subfamily.</text>
</comment>
<evidence type="ECO:0000313" key="9">
    <source>
        <dbReference type="EMBL" id="RQD72730.1"/>
    </source>
</evidence>
<dbReference type="SUPFAM" id="SSF55681">
    <property type="entry name" value="Class II aaRS and biotin synthetases"/>
    <property type="match status" value="1"/>
</dbReference>
<feature type="binding site" evidence="7">
    <location>
        <position position="230"/>
    </location>
    <ligand>
        <name>ATP</name>
        <dbReference type="ChEBI" id="CHEBI:30616"/>
    </ligand>
</feature>
<dbReference type="NCBIfam" id="NF001750">
    <property type="entry name" value="PRK00476.1"/>
    <property type="match status" value="1"/>
</dbReference>
<dbReference type="Gene3D" id="2.40.50.140">
    <property type="entry name" value="Nucleic acid-binding proteins"/>
    <property type="match status" value="1"/>
</dbReference>
<accession>A0A424Y914</accession>
<dbReference type="InterPro" id="IPR029351">
    <property type="entry name" value="GAD_dom"/>
</dbReference>
<dbReference type="InterPro" id="IPR002312">
    <property type="entry name" value="Asp/Asn-tRNA-synth_IIb"/>
</dbReference>
<dbReference type="InterPro" id="IPR012340">
    <property type="entry name" value="NA-bd_OB-fold"/>
</dbReference>
<comment type="caution">
    <text evidence="7">Lacks conserved residue(s) required for the propagation of feature annotation.</text>
</comment>
<dbReference type="EC" id="6.1.1.23" evidence="7"/>
<dbReference type="CDD" id="cd00777">
    <property type="entry name" value="AspRS_core"/>
    <property type="match status" value="1"/>
</dbReference>
<feature type="binding site" evidence="7">
    <location>
        <position position="447"/>
    </location>
    <ligand>
        <name>L-aspartate</name>
        <dbReference type="ChEBI" id="CHEBI:29991"/>
    </ligand>
</feature>
<dbReference type="Pfam" id="PF00152">
    <property type="entry name" value="tRNA-synt_2"/>
    <property type="match status" value="1"/>
</dbReference>
<keyword evidence="7" id="KW-0963">Cytoplasm</keyword>
<feature type="binding site" evidence="7">
    <location>
        <position position="481"/>
    </location>
    <ligand>
        <name>ATP</name>
        <dbReference type="ChEBI" id="CHEBI:30616"/>
    </ligand>
</feature>
<dbReference type="GO" id="GO:0016740">
    <property type="term" value="F:transferase activity"/>
    <property type="evidence" value="ECO:0007669"/>
    <property type="project" value="UniProtKB-ARBA"/>
</dbReference>
<dbReference type="Gene3D" id="3.30.930.10">
    <property type="entry name" value="Bira Bifunctional Protein, Domain 2"/>
    <property type="match status" value="1"/>
</dbReference>
<keyword evidence="6 7" id="KW-0030">Aminoacyl-tRNA synthetase</keyword>
<dbReference type="GO" id="GO:0050560">
    <property type="term" value="F:aspartate-tRNA(Asn) ligase activity"/>
    <property type="evidence" value="ECO:0007669"/>
    <property type="project" value="UniProtKB-EC"/>
</dbReference>